<dbReference type="PANTHER" id="PTHR30363">
    <property type="entry name" value="HTH-TYPE TRANSCRIPTIONAL REGULATOR SRLR-RELATED"/>
    <property type="match status" value="1"/>
</dbReference>
<keyword evidence="4" id="KW-1185">Reference proteome</keyword>
<evidence type="ECO:0000256" key="1">
    <source>
        <dbReference type="ARBA" id="ARBA00023015"/>
    </source>
</evidence>
<keyword evidence="2" id="KW-0804">Transcription</keyword>
<dbReference type="InterPro" id="IPR050313">
    <property type="entry name" value="Carb_Metab_HTH_regulators"/>
</dbReference>
<dbReference type="PANTHER" id="PTHR30363:SF44">
    <property type="entry name" value="AGA OPERON TRANSCRIPTIONAL REPRESSOR-RELATED"/>
    <property type="match status" value="1"/>
</dbReference>
<dbReference type="EMBL" id="CP084389">
    <property type="protein sequence ID" value="UZX30032.1"/>
    <property type="molecule type" value="Genomic_DNA"/>
</dbReference>
<dbReference type="Pfam" id="PF00455">
    <property type="entry name" value="DeoRC"/>
    <property type="match status" value="1"/>
</dbReference>
<evidence type="ECO:0000313" key="4">
    <source>
        <dbReference type="Proteomes" id="UP001164557"/>
    </source>
</evidence>
<gene>
    <name evidence="3" type="ORF">LDX53_02025</name>
</gene>
<organism evidence="3 4">
    <name type="scientific">Lactobacillus helsingborgensis</name>
    <dbReference type="NCBI Taxonomy" id="1218494"/>
    <lineage>
        <taxon>Bacteria</taxon>
        <taxon>Bacillati</taxon>
        <taxon>Bacillota</taxon>
        <taxon>Bacilli</taxon>
        <taxon>Lactobacillales</taxon>
        <taxon>Lactobacillaceae</taxon>
        <taxon>Lactobacillus</taxon>
    </lineage>
</organism>
<evidence type="ECO:0000313" key="3">
    <source>
        <dbReference type="EMBL" id="UZX30032.1"/>
    </source>
</evidence>
<protein>
    <submittedName>
        <fullName evidence="3">DeoR/GlpR family DNA-binding transcription regulator</fullName>
    </submittedName>
</protein>
<dbReference type="PROSITE" id="PS51000">
    <property type="entry name" value="HTH_DEOR_2"/>
    <property type="match status" value="1"/>
</dbReference>
<evidence type="ECO:0000256" key="2">
    <source>
        <dbReference type="ARBA" id="ARBA00023163"/>
    </source>
</evidence>
<dbReference type="RefSeq" id="WP_046326779.1">
    <property type="nucleotide sequence ID" value="NZ_CP029544.1"/>
</dbReference>
<dbReference type="InterPro" id="IPR037171">
    <property type="entry name" value="NagB/RpiA_transferase-like"/>
</dbReference>
<keyword evidence="1" id="KW-0805">Transcription regulation</keyword>
<reference evidence="3" key="1">
    <citation type="submission" date="2021-09" db="EMBL/GenBank/DDBJ databases">
        <title>Lactobacillus species from Apis mellifera, Switzerland.</title>
        <authorList>
            <person name="Pfister J."/>
            <person name="Brown A."/>
            <person name="Neumann P."/>
            <person name="Collaud A."/>
            <person name="Retschnig G."/>
            <person name="Perreten V."/>
        </authorList>
    </citation>
    <scope>NUCLEOTIDE SEQUENCE</scope>
    <source>
        <strain evidence="3">IBH002</strain>
    </source>
</reference>
<accession>A0A0F4M5H6</accession>
<keyword evidence="3" id="KW-0238">DNA-binding</keyword>
<dbReference type="SUPFAM" id="SSF100950">
    <property type="entry name" value="NagB/RpiA/CoA transferase-like"/>
    <property type="match status" value="1"/>
</dbReference>
<dbReference type="GO" id="GO:0003700">
    <property type="term" value="F:DNA-binding transcription factor activity"/>
    <property type="evidence" value="ECO:0007669"/>
    <property type="project" value="InterPro"/>
</dbReference>
<dbReference type="GO" id="GO:0003677">
    <property type="term" value="F:DNA binding"/>
    <property type="evidence" value="ECO:0007669"/>
    <property type="project" value="UniProtKB-KW"/>
</dbReference>
<dbReference type="AlphaFoldDB" id="A0A0F4M5H6"/>
<dbReference type="OrthoDB" id="9798651at2"/>
<dbReference type="InterPro" id="IPR001034">
    <property type="entry name" value="DeoR_HTH"/>
</dbReference>
<dbReference type="Gene3D" id="1.10.10.10">
    <property type="entry name" value="Winged helix-like DNA-binding domain superfamily/Winged helix DNA-binding domain"/>
    <property type="match status" value="1"/>
</dbReference>
<dbReference type="SMART" id="SM01134">
    <property type="entry name" value="DeoRC"/>
    <property type="match status" value="1"/>
</dbReference>
<dbReference type="InterPro" id="IPR014036">
    <property type="entry name" value="DeoR-like_C"/>
</dbReference>
<dbReference type="SMART" id="SM00420">
    <property type="entry name" value="HTH_DEOR"/>
    <property type="match status" value="1"/>
</dbReference>
<sequence>MDATKRRMKILDMFQSQNTLKISFISKKLNVSRETIRGDLSVLQDQGKVTLIRGGAILIVSKDETPYEKRLDFMVAEKNEIAESFCNCIKEGDTIYLDFGTTSLFVAQKLHRFKKLTVVTNSLPIINELYKDDNIALFVLGGRARKNEGSFVGEIAHEYLDSLNINIGFFSGGGFDTKVGLSNFSIDESKLSRIFVKKCLKVAVGVDHSKFNQIYTQNVASIEDIDILISDTIDRKIYKKLEDKIPEVISRK</sequence>
<dbReference type="SUPFAM" id="SSF46785">
    <property type="entry name" value="Winged helix' DNA-binding domain"/>
    <property type="match status" value="1"/>
</dbReference>
<dbReference type="InterPro" id="IPR036388">
    <property type="entry name" value="WH-like_DNA-bd_sf"/>
</dbReference>
<dbReference type="InterPro" id="IPR036390">
    <property type="entry name" value="WH_DNA-bd_sf"/>
</dbReference>
<dbReference type="Proteomes" id="UP001164557">
    <property type="component" value="Chromosome"/>
</dbReference>
<dbReference type="KEGG" id="lhs:DLD54_02055"/>
<dbReference type="Pfam" id="PF08220">
    <property type="entry name" value="HTH_DeoR"/>
    <property type="match status" value="1"/>
</dbReference>
<name>A0A0F4M5H6_9LACO</name>
<proteinExistence type="predicted"/>